<dbReference type="Proteomes" id="UP000270094">
    <property type="component" value="Unassembled WGS sequence"/>
</dbReference>
<evidence type="ECO:0000313" key="2">
    <source>
        <dbReference type="Proteomes" id="UP000270094"/>
    </source>
</evidence>
<dbReference type="OrthoDB" id="446635at2759"/>
<sequence length="155" mass="17645">MPSVAVTAWKLFCRVRICAASYWFPCAVIYFVGRVLSSGWIRDQIGSYVLYVRPLSAKTRFRISEFISVDCSIVSLLFDVLLSQVIPLYGRGGDNTDPREKVPPRPRGQRTEAPQVRDLLMKYCEMGTRPIALSFKSDLHILKVKLMHSNKIAFT</sequence>
<organism evidence="1 2">
    <name type="scientific">Strongylus vulgaris</name>
    <name type="common">Blood worm</name>
    <dbReference type="NCBI Taxonomy" id="40348"/>
    <lineage>
        <taxon>Eukaryota</taxon>
        <taxon>Metazoa</taxon>
        <taxon>Ecdysozoa</taxon>
        <taxon>Nematoda</taxon>
        <taxon>Chromadorea</taxon>
        <taxon>Rhabditida</taxon>
        <taxon>Rhabditina</taxon>
        <taxon>Rhabditomorpha</taxon>
        <taxon>Strongyloidea</taxon>
        <taxon>Strongylidae</taxon>
        <taxon>Strongylus</taxon>
    </lineage>
</organism>
<evidence type="ECO:0000313" key="1">
    <source>
        <dbReference type="EMBL" id="VDM70099.1"/>
    </source>
</evidence>
<gene>
    <name evidence="1" type="ORF">SVUK_LOCUS5097</name>
</gene>
<dbReference type="AlphaFoldDB" id="A0A3P7ISQ6"/>
<accession>A0A3P7ISQ6</accession>
<dbReference type="EMBL" id="UYYB01014697">
    <property type="protein sequence ID" value="VDM70099.1"/>
    <property type="molecule type" value="Genomic_DNA"/>
</dbReference>
<proteinExistence type="predicted"/>
<keyword evidence="2" id="KW-1185">Reference proteome</keyword>
<reference evidence="1 2" key="1">
    <citation type="submission" date="2018-11" db="EMBL/GenBank/DDBJ databases">
        <authorList>
            <consortium name="Pathogen Informatics"/>
        </authorList>
    </citation>
    <scope>NUCLEOTIDE SEQUENCE [LARGE SCALE GENOMIC DNA]</scope>
</reference>
<protein>
    <submittedName>
        <fullName evidence="1">Uncharacterized protein</fullName>
    </submittedName>
</protein>
<name>A0A3P7ISQ6_STRVU</name>